<name>A0AAE4AQE1_9HYPH</name>
<protein>
    <submittedName>
        <fullName evidence="2">Uncharacterized protein</fullName>
    </submittedName>
</protein>
<comment type="caution">
    <text evidence="2">The sequence shown here is derived from an EMBL/GenBank/DDBJ whole genome shotgun (WGS) entry which is preliminary data.</text>
</comment>
<feature type="transmembrane region" description="Helical" evidence="1">
    <location>
        <begin position="108"/>
        <end position="129"/>
    </location>
</feature>
<keyword evidence="1" id="KW-0812">Transmembrane</keyword>
<dbReference type="Proteomes" id="UP001229244">
    <property type="component" value="Unassembled WGS sequence"/>
</dbReference>
<dbReference type="AlphaFoldDB" id="A0AAE4AQE1"/>
<keyword evidence="1" id="KW-1133">Transmembrane helix</keyword>
<evidence type="ECO:0000313" key="3">
    <source>
        <dbReference type="Proteomes" id="UP001229244"/>
    </source>
</evidence>
<gene>
    <name evidence="2" type="ORF">J2S73_000413</name>
</gene>
<dbReference type="EMBL" id="JAUSUL010000001">
    <property type="protein sequence ID" value="MDQ0313976.1"/>
    <property type="molecule type" value="Genomic_DNA"/>
</dbReference>
<sequence length="130" mass="14373">MLGVDLVRIQKNLRRTAENRQAALSEVVDESGSIESFVREISADFRENYYDEGLSIPIRGTFDYEAAEYSHNEMKGAISNVADNLVVVARLMAASIEEDRKTASMSLIISYTGLALIIVGFALQIASYFA</sequence>
<evidence type="ECO:0000313" key="2">
    <source>
        <dbReference type="EMBL" id="MDQ0313976.1"/>
    </source>
</evidence>
<reference evidence="2" key="1">
    <citation type="submission" date="2023-07" db="EMBL/GenBank/DDBJ databases">
        <title>Genomic Encyclopedia of Type Strains, Phase IV (KMG-IV): sequencing the most valuable type-strain genomes for metagenomic binning, comparative biology and taxonomic classification.</title>
        <authorList>
            <person name="Goeker M."/>
        </authorList>
    </citation>
    <scope>NUCLEOTIDE SEQUENCE</scope>
    <source>
        <strain evidence="2">DSM 21202</strain>
    </source>
</reference>
<proteinExistence type="predicted"/>
<keyword evidence="1" id="KW-0472">Membrane</keyword>
<accession>A0AAE4AQE1</accession>
<dbReference type="RefSeq" id="WP_306883764.1">
    <property type="nucleotide sequence ID" value="NZ_JAUSUL010000001.1"/>
</dbReference>
<organism evidence="2 3">
    <name type="scientific">Amorphus orientalis</name>
    <dbReference type="NCBI Taxonomy" id="649198"/>
    <lineage>
        <taxon>Bacteria</taxon>
        <taxon>Pseudomonadati</taxon>
        <taxon>Pseudomonadota</taxon>
        <taxon>Alphaproteobacteria</taxon>
        <taxon>Hyphomicrobiales</taxon>
        <taxon>Amorphaceae</taxon>
        <taxon>Amorphus</taxon>
    </lineage>
</organism>
<evidence type="ECO:0000256" key="1">
    <source>
        <dbReference type="SAM" id="Phobius"/>
    </source>
</evidence>
<keyword evidence="3" id="KW-1185">Reference proteome</keyword>